<dbReference type="RefSeq" id="WP_073030562.1">
    <property type="nucleotide sequence ID" value="NZ_FQXJ01000010.1"/>
</dbReference>
<comment type="similarity">
    <text evidence="1">Belongs to the bacterial solute-binding protein 8 family.</text>
</comment>
<organism evidence="4 5">
    <name type="scientific">Desulfosporosinus lacus DSM 15449</name>
    <dbReference type="NCBI Taxonomy" id="1121420"/>
    <lineage>
        <taxon>Bacteria</taxon>
        <taxon>Bacillati</taxon>
        <taxon>Bacillota</taxon>
        <taxon>Clostridia</taxon>
        <taxon>Eubacteriales</taxon>
        <taxon>Desulfitobacteriaceae</taxon>
        <taxon>Desulfosporosinus</taxon>
    </lineage>
</organism>
<dbReference type="PROSITE" id="PS51257">
    <property type="entry name" value="PROKAR_LIPOPROTEIN"/>
    <property type="match status" value="1"/>
</dbReference>
<protein>
    <submittedName>
        <fullName evidence="4">Iron complex transport system substrate-binding protein</fullName>
    </submittedName>
</protein>
<name>A0A1M5Z6Y5_9FIRM</name>
<dbReference type="STRING" id="1121420.SAMN02746098_03036"/>
<reference evidence="5" key="1">
    <citation type="submission" date="2016-11" db="EMBL/GenBank/DDBJ databases">
        <authorList>
            <person name="Varghese N."/>
            <person name="Submissions S."/>
        </authorList>
    </citation>
    <scope>NUCLEOTIDE SEQUENCE [LARGE SCALE GENOMIC DNA]</scope>
    <source>
        <strain evidence="5">DSM 15449</strain>
    </source>
</reference>
<feature type="domain" description="Fe/B12 periplasmic-binding" evidence="3">
    <location>
        <begin position="55"/>
        <end position="314"/>
    </location>
</feature>
<dbReference type="OrthoDB" id="9787830at2"/>
<dbReference type="AlphaFoldDB" id="A0A1M5Z6Y5"/>
<keyword evidence="2" id="KW-0732">Signal</keyword>
<sequence>MKRYVLLSILILSLVLTGCSQGSKPVVENSQVPQKEKLVITDMLGRQVEIPENLQRIATSKYMGHLVYALGKQDKMVHQGLMGETGKGKSKLDPKYAALPAFKNDGSVEEVLALKTQLLFVYADFDQALIKQFTNAGAKVVALKGETLDESYQAVKLMGKILGADQQAEAYVSYCQNTVSNIKDRLKDLPADQKPKVLMAGPKSIYTAATKDMAANSMIETAGGVNVAKDAVGLWAEISPEQLVKWNPDYIFLGSTKGIYGVNDVLNNPALASVSAIKNKKVYIFPSNLGWWDFPAPQSVLGIQWLASTMHGDKFTNIDLKEFTDDYYKNYMGNTYTDLGGKL</sequence>
<dbReference type="InterPro" id="IPR002491">
    <property type="entry name" value="ABC_transptr_periplasmic_BD"/>
</dbReference>
<feature type="signal peptide" evidence="2">
    <location>
        <begin position="1"/>
        <end position="22"/>
    </location>
</feature>
<evidence type="ECO:0000259" key="3">
    <source>
        <dbReference type="PROSITE" id="PS50983"/>
    </source>
</evidence>
<keyword evidence="5" id="KW-1185">Reference proteome</keyword>
<dbReference type="Proteomes" id="UP000183954">
    <property type="component" value="Unassembled WGS sequence"/>
</dbReference>
<dbReference type="InterPro" id="IPR050902">
    <property type="entry name" value="ABC_Transporter_SBP"/>
</dbReference>
<evidence type="ECO:0000313" key="5">
    <source>
        <dbReference type="Proteomes" id="UP000183954"/>
    </source>
</evidence>
<proteinExistence type="inferred from homology"/>
<evidence type="ECO:0000313" key="4">
    <source>
        <dbReference type="EMBL" id="SHI20017.1"/>
    </source>
</evidence>
<feature type="chain" id="PRO_5012386926" evidence="2">
    <location>
        <begin position="23"/>
        <end position="343"/>
    </location>
</feature>
<dbReference type="PANTHER" id="PTHR30535">
    <property type="entry name" value="VITAMIN B12-BINDING PROTEIN"/>
    <property type="match status" value="1"/>
</dbReference>
<evidence type="ECO:0000256" key="2">
    <source>
        <dbReference type="SAM" id="SignalP"/>
    </source>
</evidence>
<dbReference type="Gene3D" id="1.20.58.2180">
    <property type="match status" value="1"/>
</dbReference>
<dbReference type="EMBL" id="FQXJ01000010">
    <property type="protein sequence ID" value="SHI20017.1"/>
    <property type="molecule type" value="Genomic_DNA"/>
</dbReference>
<dbReference type="SUPFAM" id="SSF53807">
    <property type="entry name" value="Helical backbone' metal receptor"/>
    <property type="match status" value="1"/>
</dbReference>
<dbReference type="Gene3D" id="3.40.50.1980">
    <property type="entry name" value="Nitrogenase molybdenum iron protein domain"/>
    <property type="match status" value="2"/>
</dbReference>
<accession>A0A1M5Z6Y5</accession>
<dbReference type="Pfam" id="PF01497">
    <property type="entry name" value="Peripla_BP_2"/>
    <property type="match status" value="1"/>
</dbReference>
<dbReference type="PANTHER" id="PTHR30535:SF34">
    <property type="entry name" value="MOLYBDATE-BINDING PROTEIN MOLA"/>
    <property type="match status" value="1"/>
</dbReference>
<evidence type="ECO:0000256" key="1">
    <source>
        <dbReference type="ARBA" id="ARBA00008814"/>
    </source>
</evidence>
<gene>
    <name evidence="4" type="ORF">SAMN02746098_03036</name>
</gene>
<dbReference type="PROSITE" id="PS50983">
    <property type="entry name" value="FE_B12_PBP"/>
    <property type="match status" value="1"/>
</dbReference>